<evidence type="ECO:0000256" key="1">
    <source>
        <dbReference type="SAM" id="MobiDB-lite"/>
    </source>
</evidence>
<evidence type="ECO:0000256" key="2">
    <source>
        <dbReference type="SAM" id="Phobius"/>
    </source>
</evidence>
<feature type="region of interest" description="Disordered" evidence="1">
    <location>
        <begin position="1"/>
        <end position="26"/>
    </location>
</feature>
<dbReference type="RefSeq" id="WP_162787806.1">
    <property type="nucleotide sequence ID" value="NZ_DF967968.1"/>
</dbReference>
<keyword evidence="5" id="KW-1185">Reference proteome</keyword>
<dbReference type="EMBL" id="DF967968">
    <property type="protein sequence ID" value="GAP08738.1"/>
    <property type="molecule type" value="Genomic_DNA"/>
</dbReference>
<protein>
    <submittedName>
        <fullName evidence="3">Uncharacterized protein</fullName>
    </submittedName>
</protein>
<dbReference type="Proteomes" id="UP000253922">
    <property type="component" value="Unassembled WGS sequence"/>
</dbReference>
<reference evidence="3" key="1">
    <citation type="journal article" date="2015" name="Genome Announc.">
        <title>Draft Genome Sequences of Anaerolinea thermolimosa IMO-1, Bellilinea caldifistulae GOMI-1, Leptolinea tardivitalis YMTK-2, Levilinea saccharolytica KIBI-1, Longilinea arvoryzae KOME-1, Previously Described as Members of the Class Anaerolineae (Chloroflexi).</title>
        <authorList>
            <person name="Matsuura N."/>
            <person name="Tourlousse M.D."/>
            <person name="Ohashi A."/>
            <person name="Hugenholtz P."/>
            <person name="Sekiguchi Y."/>
        </authorList>
    </citation>
    <scope>NUCLEOTIDE SEQUENCE</scope>
    <source>
        <strain evidence="3">IMO-1</strain>
    </source>
</reference>
<keyword evidence="2" id="KW-1133">Transmembrane helix</keyword>
<reference evidence="5" key="2">
    <citation type="submission" date="2015-07" db="EMBL/GenBank/DDBJ databases">
        <title>Draft Genome Sequences of Anaerolinea thermolimosa IMO-1, Bellilinea caldifistulae GOMI-1, Leptolinea tardivitalis YMTK-2, Levilinea saccharolytica KIBI-1,Longilinea arvoryzae KOME-1, Previously Described as Members of the Anaerolineaceae (Chloroflexi).</title>
        <authorList>
            <person name="Sekiguchi Y."/>
            <person name="Ohashi A."/>
            <person name="Matsuura N."/>
            <person name="Tourlousse M.D."/>
        </authorList>
    </citation>
    <scope>NUCLEOTIDE SEQUENCE [LARGE SCALE GENOMIC DNA]</scope>
    <source>
        <strain evidence="5">IMO-1</strain>
    </source>
</reference>
<sequence>MEEPLPPATHAMGNPSPPRPPGRGEPLRLRRISPRRGWKFAPAFWTTASVISLAVNLILLAVLLSLGRQLFAIKKVVEQQVLGGLYQNFIWMDQAHIKTTIPVSTQVKAQFDLPLNTHTVVVLTEDTTLANARVARLTTGGLSIENAPATIVLPAGTRLPVALDLIVPVDQMIPVQLNVEVDIPLNQTELHQPFVGLQEVVRPYYRLMKELPDTWGEALCGPHPSVLCAWAFRYTPDDTP</sequence>
<evidence type="ECO:0000313" key="3">
    <source>
        <dbReference type="EMBL" id="GAP08721.1"/>
    </source>
</evidence>
<organism evidence="3 5">
    <name type="scientific">Anaerolinea thermolimosa</name>
    <dbReference type="NCBI Taxonomy" id="229919"/>
    <lineage>
        <taxon>Bacteria</taxon>
        <taxon>Bacillati</taxon>
        <taxon>Chloroflexota</taxon>
        <taxon>Anaerolineae</taxon>
        <taxon>Anaerolineales</taxon>
        <taxon>Anaerolineaceae</taxon>
        <taxon>Anaerolinea</taxon>
    </lineage>
</organism>
<name>A0A7U9KMY1_9CHLR</name>
<dbReference type="AlphaFoldDB" id="A0A7U9KMY1"/>
<evidence type="ECO:0000313" key="4">
    <source>
        <dbReference type="EMBL" id="GAP08738.1"/>
    </source>
</evidence>
<gene>
    <name evidence="3" type="ORF">ATHL_03629</name>
    <name evidence="4" type="ORF">ATHL_03646</name>
</gene>
<dbReference type="EMBL" id="DF967968">
    <property type="protein sequence ID" value="GAP08721.1"/>
    <property type="molecule type" value="Genomic_DNA"/>
</dbReference>
<keyword evidence="2" id="KW-0812">Transmembrane</keyword>
<keyword evidence="2" id="KW-0472">Membrane</keyword>
<proteinExistence type="predicted"/>
<evidence type="ECO:0000313" key="5">
    <source>
        <dbReference type="Proteomes" id="UP000253922"/>
    </source>
</evidence>
<accession>A0A7U9KMY1</accession>
<feature type="transmembrane region" description="Helical" evidence="2">
    <location>
        <begin position="43"/>
        <end position="66"/>
    </location>
</feature>